<keyword evidence="1" id="KW-0732">Signal</keyword>
<gene>
    <name evidence="3" type="ORF">M8A51_00235</name>
</gene>
<protein>
    <submittedName>
        <fullName evidence="3">BON domain-containing protein</fullName>
    </submittedName>
</protein>
<dbReference type="EMBL" id="JAMKFE010000001">
    <property type="protein sequence ID" value="MCM5677956.1"/>
    <property type="molecule type" value="Genomic_DNA"/>
</dbReference>
<dbReference type="PANTHER" id="PTHR34606">
    <property type="entry name" value="BON DOMAIN-CONTAINING PROTEIN"/>
    <property type="match status" value="1"/>
</dbReference>
<feature type="domain" description="BON" evidence="2">
    <location>
        <begin position="38"/>
        <end position="106"/>
    </location>
</feature>
<comment type="caution">
    <text evidence="3">The sequence shown here is derived from an EMBL/GenBank/DDBJ whole genome shotgun (WGS) entry which is preliminary data.</text>
</comment>
<feature type="chain" id="PRO_5046860629" evidence="1">
    <location>
        <begin position="20"/>
        <end position="109"/>
    </location>
</feature>
<sequence length="109" mass="11312">MNSKQRILAILITAIGAVAVTTGCAVTSGQSSVGEYVDDKTISTRVKSRLAQDPVASAMRTQVETQDGVVQLSGFAASQAEKAKAAEIAGEVPNVKGVRNDIIVRPANN</sequence>
<dbReference type="PANTHER" id="PTHR34606:SF16">
    <property type="entry name" value="BON DOMAIN-CONTAINING PROTEIN"/>
    <property type="match status" value="1"/>
</dbReference>
<evidence type="ECO:0000259" key="2">
    <source>
        <dbReference type="PROSITE" id="PS50914"/>
    </source>
</evidence>
<proteinExistence type="predicted"/>
<dbReference type="PROSITE" id="PS50914">
    <property type="entry name" value="BON"/>
    <property type="match status" value="1"/>
</dbReference>
<keyword evidence="4" id="KW-1185">Reference proteome</keyword>
<dbReference type="InterPro" id="IPR007055">
    <property type="entry name" value="BON_dom"/>
</dbReference>
<evidence type="ECO:0000313" key="3">
    <source>
        <dbReference type="EMBL" id="MCM5677956.1"/>
    </source>
</evidence>
<dbReference type="Gene3D" id="3.30.1340.30">
    <property type="match status" value="1"/>
</dbReference>
<dbReference type="Proteomes" id="UP001165541">
    <property type="component" value="Unassembled WGS sequence"/>
</dbReference>
<accession>A0ABT0YIH7</accession>
<evidence type="ECO:0000256" key="1">
    <source>
        <dbReference type="SAM" id="SignalP"/>
    </source>
</evidence>
<dbReference type="Pfam" id="PF04972">
    <property type="entry name" value="BON"/>
    <property type="match status" value="1"/>
</dbReference>
<name>A0ABT0YIH7_9BURK</name>
<dbReference type="InterPro" id="IPR051686">
    <property type="entry name" value="Lipoprotein_DolP"/>
</dbReference>
<feature type="signal peptide" evidence="1">
    <location>
        <begin position="1"/>
        <end position="19"/>
    </location>
</feature>
<dbReference type="RefSeq" id="WP_251776083.1">
    <property type="nucleotide sequence ID" value="NZ_JAMKFE010000001.1"/>
</dbReference>
<dbReference type="PROSITE" id="PS51257">
    <property type="entry name" value="PROKAR_LIPOPROTEIN"/>
    <property type="match status" value="1"/>
</dbReference>
<evidence type="ECO:0000313" key="4">
    <source>
        <dbReference type="Proteomes" id="UP001165541"/>
    </source>
</evidence>
<reference evidence="3" key="1">
    <citation type="submission" date="2022-05" db="EMBL/GenBank/DDBJ databases">
        <title>Schlegelella sp. nov., isolated from mangrove soil.</title>
        <authorList>
            <person name="Liu Y."/>
            <person name="Ge X."/>
            <person name="Liu W."/>
        </authorList>
    </citation>
    <scope>NUCLEOTIDE SEQUENCE</scope>
    <source>
        <strain evidence="3">S2-27</strain>
    </source>
</reference>
<dbReference type="SMART" id="SM00749">
    <property type="entry name" value="BON"/>
    <property type="match status" value="1"/>
</dbReference>
<organism evidence="3 4">
    <name type="scientific">Caldimonas mangrovi</name>
    <dbReference type="NCBI Taxonomy" id="2944811"/>
    <lineage>
        <taxon>Bacteria</taxon>
        <taxon>Pseudomonadati</taxon>
        <taxon>Pseudomonadota</taxon>
        <taxon>Betaproteobacteria</taxon>
        <taxon>Burkholderiales</taxon>
        <taxon>Sphaerotilaceae</taxon>
        <taxon>Caldimonas</taxon>
    </lineage>
</organism>
<dbReference type="InterPro" id="IPR014004">
    <property type="entry name" value="Transpt-assoc_nodulatn_dom_bac"/>
</dbReference>